<keyword evidence="3" id="KW-1185">Reference proteome</keyword>
<evidence type="ECO:0000313" key="2">
    <source>
        <dbReference type="EMBL" id="ESK95841.1"/>
    </source>
</evidence>
<feature type="region of interest" description="Disordered" evidence="1">
    <location>
        <begin position="27"/>
        <end position="183"/>
    </location>
</feature>
<dbReference type="AlphaFoldDB" id="V2XSL5"/>
<accession>V2XSL5</accession>
<reference evidence="2 3" key="1">
    <citation type="journal article" date="2014" name="BMC Genomics">
        <title>Genome and secretome analysis of the hemibiotrophic fungal pathogen, Moniliophthora roreri, which causes frosty pod rot disease of cacao: mechanisms of the biotrophic and necrotrophic phases.</title>
        <authorList>
            <person name="Meinhardt L.W."/>
            <person name="Costa G.G.L."/>
            <person name="Thomazella D.P.T."/>
            <person name="Teixeira P.J.P.L."/>
            <person name="Carazzolle M.F."/>
            <person name="Schuster S.C."/>
            <person name="Carlson J.E."/>
            <person name="Guiltinan M.J."/>
            <person name="Mieczkowski P."/>
            <person name="Farmer A."/>
            <person name="Ramaraj T."/>
            <person name="Crozier J."/>
            <person name="Davis R.E."/>
            <person name="Shao J."/>
            <person name="Melnick R.L."/>
            <person name="Pereira G.A.G."/>
            <person name="Bailey B.A."/>
        </authorList>
    </citation>
    <scope>NUCLEOTIDE SEQUENCE [LARGE SCALE GENOMIC DNA]</scope>
    <source>
        <strain evidence="2 3">MCA 2997</strain>
    </source>
</reference>
<organism evidence="2 3">
    <name type="scientific">Moniliophthora roreri (strain MCA 2997)</name>
    <name type="common">Cocoa frosty pod rot fungus</name>
    <name type="synonym">Crinipellis roreri</name>
    <dbReference type="NCBI Taxonomy" id="1381753"/>
    <lineage>
        <taxon>Eukaryota</taxon>
        <taxon>Fungi</taxon>
        <taxon>Dikarya</taxon>
        <taxon>Basidiomycota</taxon>
        <taxon>Agaricomycotina</taxon>
        <taxon>Agaricomycetes</taxon>
        <taxon>Agaricomycetidae</taxon>
        <taxon>Agaricales</taxon>
        <taxon>Marasmiineae</taxon>
        <taxon>Marasmiaceae</taxon>
        <taxon>Moniliophthora</taxon>
    </lineage>
</organism>
<evidence type="ECO:0000256" key="1">
    <source>
        <dbReference type="SAM" id="MobiDB-lite"/>
    </source>
</evidence>
<name>V2XSL5_MONRO</name>
<dbReference type="HOGENOM" id="CLU_055848_0_0_1"/>
<sequence length="266" mass="28869">MTTIVLSQPPTPTTTINSRKRTCSFSCSATPTAPKAKAPRMGMTSAPGLRRTESCVSLLDMQLQSQGRPSSSSRLHSTSNYSLREKEREHRKRALMSRTPQPQLVAPCKSSPHPPSLPAASSSYTAPSKPSLPSSQPSHQYRASSPLSPPSSYTPRPHSTLSTLPLPSPPVAKPRKSKRQEPDLYKQAIIARMRCTPEGQKILHMGPRLALSIMEATRDLEMLVARNGLTLGGDAMDVDKDSPSLLSNSWVQVSAGDDWEMVDCAA</sequence>
<dbReference type="EMBL" id="AWSO01000059">
    <property type="protein sequence ID" value="ESK95841.1"/>
    <property type="molecule type" value="Genomic_DNA"/>
</dbReference>
<feature type="compositionally biased region" description="Low complexity" evidence="1">
    <location>
        <begin position="118"/>
        <end position="165"/>
    </location>
</feature>
<feature type="compositionally biased region" description="Low complexity" evidence="1">
    <location>
        <begin position="62"/>
        <end position="82"/>
    </location>
</feature>
<dbReference type="KEGG" id="mrr:Moror_12339"/>
<feature type="region of interest" description="Disordered" evidence="1">
    <location>
        <begin position="1"/>
        <end position="20"/>
    </location>
</feature>
<dbReference type="Proteomes" id="UP000017559">
    <property type="component" value="Unassembled WGS sequence"/>
</dbReference>
<proteinExistence type="predicted"/>
<dbReference type="OrthoDB" id="3256438at2759"/>
<comment type="caution">
    <text evidence="2">The sequence shown here is derived from an EMBL/GenBank/DDBJ whole genome shotgun (WGS) entry which is preliminary data.</text>
</comment>
<evidence type="ECO:0000313" key="3">
    <source>
        <dbReference type="Proteomes" id="UP000017559"/>
    </source>
</evidence>
<gene>
    <name evidence="2" type="ORF">Moror_12339</name>
</gene>
<protein>
    <submittedName>
        <fullName evidence="2">Uncharacterized protein</fullName>
    </submittedName>
</protein>